<dbReference type="NCBIfam" id="NF041646">
    <property type="entry name" value="VC0807_fam"/>
    <property type="match status" value="1"/>
</dbReference>
<feature type="transmembrane region" description="Helical" evidence="1">
    <location>
        <begin position="93"/>
        <end position="113"/>
    </location>
</feature>
<evidence type="ECO:0000313" key="2">
    <source>
        <dbReference type="EMBL" id="MBA8926337.1"/>
    </source>
</evidence>
<evidence type="ECO:0000256" key="1">
    <source>
        <dbReference type="SAM" id="Phobius"/>
    </source>
</evidence>
<dbReference type="Proteomes" id="UP000517916">
    <property type="component" value="Unassembled WGS sequence"/>
</dbReference>
<keyword evidence="1" id="KW-0472">Membrane</keyword>
<evidence type="ECO:0000313" key="3">
    <source>
        <dbReference type="Proteomes" id="UP000517916"/>
    </source>
</evidence>
<keyword evidence="1" id="KW-1133">Transmembrane helix</keyword>
<proteinExistence type="predicted"/>
<name>A0ABR6BHG6_9PSEU</name>
<accession>A0ABR6BHG6</accession>
<feature type="transmembrane region" description="Helical" evidence="1">
    <location>
        <begin position="7"/>
        <end position="30"/>
    </location>
</feature>
<feature type="transmembrane region" description="Helical" evidence="1">
    <location>
        <begin position="36"/>
        <end position="55"/>
    </location>
</feature>
<keyword evidence="1" id="KW-0812">Transmembrane</keyword>
<feature type="transmembrane region" description="Helical" evidence="1">
    <location>
        <begin position="62"/>
        <end position="81"/>
    </location>
</feature>
<gene>
    <name evidence="2" type="ORF">BC739_003536</name>
</gene>
<sequence>MNKAPGPLAILLSLVWDVGLSLGAYFVAHWLGASDYLALLAGSAAALLRLLYVALKARKLDVFAGFMLGVFLFGFAMSFLSGDARFLLIKESFGTGIVGLAFLGSLFLGRPLIYHAALRGKVGKPEEVAEFEHKWATLPGFRRTFRIMTGVWGGGLLAEALVRIPLVYLLDTSVAVTVSSVLFIGTMVALSLWSGMYAKRVQARAAAAAAAAETDTANA</sequence>
<reference evidence="2 3" key="1">
    <citation type="submission" date="2020-08" db="EMBL/GenBank/DDBJ databases">
        <title>Genomic Encyclopedia of Archaeal and Bacterial Type Strains, Phase II (KMG-II): from individual species to whole genera.</title>
        <authorList>
            <person name="Goeker M."/>
        </authorList>
    </citation>
    <scope>NUCLEOTIDE SEQUENCE [LARGE SCALE GENOMIC DNA]</scope>
    <source>
        <strain evidence="2 3">DSM 43850</strain>
    </source>
</reference>
<dbReference type="EMBL" id="JACJID010000002">
    <property type="protein sequence ID" value="MBA8926337.1"/>
    <property type="molecule type" value="Genomic_DNA"/>
</dbReference>
<feature type="transmembrane region" description="Helical" evidence="1">
    <location>
        <begin position="174"/>
        <end position="194"/>
    </location>
</feature>
<protein>
    <submittedName>
        <fullName evidence="2">Intracellular septation protein A</fullName>
    </submittedName>
</protein>
<organism evidence="2 3">
    <name type="scientific">Kutzneria viridogrisea</name>
    <dbReference type="NCBI Taxonomy" id="47990"/>
    <lineage>
        <taxon>Bacteria</taxon>
        <taxon>Bacillati</taxon>
        <taxon>Actinomycetota</taxon>
        <taxon>Actinomycetes</taxon>
        <taxon>Pseudonocardiales</taxon>
        <taxon>Pseudonocardiaceae</taxon>
        <taxon>Kutzneria</taxon>
    </lineage>
</organism>
<feature type="transmembrane region" description="Helical" evidence="1">
    <location>
        <begin position="147"/>
        <end position="168"/>
    </location>
</feature>
<comment type="caution">
    <text evidence="2">The sequence shown here is derived from an EMBL/GenBank/DDBJ whole genome shotgun (WGS) entry which is preliminary data.</text>
</comment>
<keyword evidence="3" id="KW-1185">Reference proteome</keyword>
<dbReference type="RefSeq" id="WP_025360909.1">
    <property type="nucleotide sequence ID" value="NZ_BAAABQ010000009.1"/>
</dbReference>